<keyword evidence="5 7" id="KW-0472">Membrane</keyword>
<dbReference type="InterPro" id="IPR003388">
    <property type="entry name" value="Reticulon"/>
</dbReference>
<dbReference type="Pfam" id="PF02453">
    <property type="entry name" value="Reticulon"/>
    <property type="match status" value="1"/>
</dbReference>
<feature type="compositionally biased region" description="Low complexity" evidence="6">
    <location>
        <begin position="84"/>
        <end position="98"/>
    </location>
</feature>
<dbReference type="GO" id="GO:0005789">
    <property type="term" value="C:endoplasmic reticulum membrane"/>
    <property type="evidence" value="ECO:0007669"/>
    <property type="project" value="UniProtKB-SubCell"/>
</dbReference>
<reference evidence="9" key="2">
    <citation type="submission" date="2018-08" db="UniProtKB">
        <authorList>
            <consortium name="EnsemblPlants"/>
        </authorList>
    </citation>
    <scope>IDENTIFICATION</scope>
    <source>
        <strain evidence="9">Yugu1</strain>
    </source>
</reference>
<dbReference type="STRING" id="4555.K3YJ35"/>
<evidence type="ECO:0000313" key="9">
    <source>
        <dbReference type="EnsemblPlants" id="KQL00346"/>
    </source>
</evidence>
<proteinExistence type="predicted"/>
<feature type="region of interest" description="Disordered" evidence="6">
    <location>
        <begin position="48"/>
        <end position="107"/>
    </location>
</feature>
<evidence type="ECO:0000256" key="3">
    <source>
        <dbReference type="ARBA" id="ARBA00022824"/>
    </source>
</evidence>
<reference evidence="10" key="1">
    <citation type="journal article" date="2012" name="Nat. Biotechnol.">
        <title>Reference genome sequence of the model plant Setaria.</title>
        <authorList>
            <person name="Bennetzen J.L."/>
            <person name="Schmutz J."/>
            <person name="Wang H."/>
            <person name="Percifield R."/>
            <person name="Hawkins J."/>
            <person name="Pontaroli A.C."/>
            <person name="Estep M."/>
            <person name="Feng L."/>
            <person name="Vaughn J.N."/>
            <person name="Grimwood J."/>
            <person name="Jenkins J."/>
            <person name="Barry K."/>
            <person name="Lindquist E."/>
            <person name="Hellsten U."/>
            <person name="Deshpande S."/>
            <person name="Wang X."/>
            <person name="Wu X."/>
            <person name="Mitros T."/>
            <person name="Triplett J."/>
            <person name="Yang X."/>
            <person name="Ye C.Y."/>
            <person name="Mauro-Herrera M."/>
            <person name="Wang L."/>
            <person name="Li P."/>
            <person name="Sharma M."/>
            <person name="Sharma R."/>
            <person name="Ronald P.C."/>
            <person name="Panaud O."/>
            <person name="Kellogg E.A."/>
            <person name="Brutnell T.P."/>
            <person name="Doust A.N."/>
            <person name="Tuskan G.A."/>
            <person name="Rokhsar D."/>
            <person name="Devos K.M."/>
        </authorList>
    </citation>
    <scope>NUCLEOTIDE SEQUENCE [LARGE SCALE GENOMIC DNA]</scope>
    <source>
        <strain evidence="10">cv. Yugu1</strain>
    </source>
</reference>
<dbReference type="AlphaFoldDB" id="K3YJ35"/>
<evidence type="ECO:0000256" key="7">
    <source>
        <dbReference type="SAM" id="Phobius"/>
    </source>
</evidence>
<dbReference type="InParanoid" id="K3YJ35"/>
<feature type="transmembrane region" description="Helical" evidence="7">
    <location>
        <begin position="211"/>
        <end position="244"/>
    </location>
</feature>
<dbReference type="EnsemblPlants" id="KQL00346">
    <property type="protein sequence ID" value="KQL00346"/>
    <property type="gene ID" value="SETIT_014254mg"/>
</dbReference>
<evidence type="ECO:0000256" key="2">
    <source>
        <dbReference type="ARBA" id="ARBA00022692"/>
    </source>
</evidence>
<dbReference type="PANTHER" id="PTHR47879:SF2">
    <property type="entry name" value="RETICULON-LIKE PROTEIN B22"/>
    <property type="match status" value="1"/>
</dbReference>
<feature type="domain" description="Reticulon" evidence="8">
    <location>
        <begin position="128"/>
        <end position="238"/>
    </location>
</feature>
<dbReference type="EMBL" id="AGNK02003498">
    <property type="status" value="NOT_ANNOTATED_CDS"/>
    <property type="molecule type" value="Genomic_DNA"/>
</dbReference>
<keyword evidence="4 7" id="KW-1133">Transmembrane helix</keyword>
<evidence type="ECO:0000313" key="10">
    <source>
        <dbReference type="Proteomes" id="UP000004995"/>
    </source>
</evidence>
<accession>K3YJ35</accession>
<dbReference type="Proteomes" id="UP000004995">
    <property type="component" value="Unassembled WGS sequence"/>
</dbReference>
<keyword evidence="2 7" id="KW-0812">Transmembrane</keyword>
<dbReference type="Gramene" id="KQL00346">
    <property type="protein sequence ID" value="KQL00346"/>
    <property type="gene ID" value="SETIT_014254mg"/>
</dbReference>
<dbReference type="HOGENOM" id="CLU_1028199_0_0_1"/>
<organism evidence="9 10">
    <name type="scientific">Setaria italica</name>
    <name type="common">Foxtail millet</name>
    <name type="synonym">Panicum italicum</name>
    <dbReference type="NCBI Taxonomy" id="4555"/>
    <lineage>
        <taxon>Eukaryota</taxon>
        <taxon>Viridiplantae</taxon>
        <taxon>Streptophyta</taxon>
        <taxon>Embryophyta</taxon>
        <taxon>Tracheophyta</taxon>
        <taxon>Spermatophyta</taxon>
        <taxon>Magnoliopsida</taxon>
        <taxon>Liliopsida</taxon>
        <taxon>Poales</taxon>
        <taxon>Poaceae</taxon>
        <taxon>PACMAD clade</taxon>
        <taxon>Panicoideae</taxon>
        <taxon>Panicodae</taxon>
        <taxon>Paniceae</taxon>
        <taxon>Cenchrinae</taxon>
        <taxon>Setaria</taxon>
    </lineage>
</organism>
<comment type="subcellular location">
    <subcellularLocation>
        <location evidence="1">Endoplasmic reticulum membrane</location>
        <topology evidence="1">Multi-pass membrane protein</topology>
    </subcellularLocation>
</comment>
<sequence>MTRVREHPPSYPHLFSARSFATNHQLHGGRSGWGCCFLGRIRGPLGSFRGSVRRSAPRPSLRGHPAMTWTHSRTSPLSSGHDTTPGWTPRAAAAATATPRRRGGAEGEPGLGGGLWVRFAGGWCTYHCAVRRASAVSLAADVLLVLLCSLSILGLLFRHLHISVPVDPLEWQISQEMANSIVASLANTIGAAESVLRVAATGHDKKLFFKVVFTLYFLAALGRVVSGAAVAYAALCIFCLYMFAQSTDLFDQLPSWVPMGRDSLGGAQDTA</sequence>
<evidence type="ECO:0000256" key="4">
    <source>
        <dbReference type="ARBA" id="ARBA00022989"/>
    </source>
</evidence>
<keyword evidence="3" id="KW-0256">Endoplasmic reticulum</keyword>
<protein>
    <recommendedName>
        <fullName evidence="8">Reticulon domain-containing protein</fullName>
    </recommendedName>
</protein>
<evidence type="ECO:0000256" key="6">
    <source>
        <dbReference type="SAM" id="MobiDB-lite"/>
    </source>
</evidence>
<keyword evidence="10" id="KW-1185">Reference proteome</keyword>
<evidence type="ECO:0000259" key="8">
    <source>
        <dbReference type="Pfam" id="PF02453"/>
    </source>
</evidence>
<feature type="transmembrane region" description="Helical" evidence="7">
    <location>
        <begin position="135"/>
        <end position="157"/>
    </location>
</feature>
<dbReference type="PANTHER" id="PTHR47879">
    <property type="entry name" value="RETICULON-LIKE PROTEIN B22"/>
    <property type="match status" value="1"/>
</dbReference>
<dbReference type="InterPro" id="IPR044177">
    <property type="entry name" value="RTNLB22/23"/>
</dbReference>
<evidence type="ECO:0000256" key="1">
    <source>
        <dbReference type="ARBA" id="ARBA00004477"/>
    </source>
</evidence>
<dbReference type="eggNOG" id="KOG4197">
    <property type="taxonomic scope" value="Eukaryota"/>
</dbReference>
<evidence type="ECO:0000256" key="5">
    <source>
        <dbReference type="ARBA" id="ARBA00023136"/>
    </source>
</evidence>
<name>K3YJ35_SETIT</name>
<feature type="compositionally biased region" description="Polar residues" evidence="6">
    <location>
        <begin position="69"/>
        <end position="82"/>
    </location>
</feature>